<dbReference type="EMBL" id="WBMS02000052">
    <property type="protein sequence ID" value="MWA06488.1"/>
    <property type="molecule type" value="Genomic_DNA"/>
</dbReference>
<evidence type="ECO:0000313" key="2">
    <source>
        <dbReference type="Proteomes" id="UP000462055"/>
    </source>
</evidence>
<sequence length="265" mass="28681">MTTRQTAEATIASSGAIASQPTRHDAVNALDVAEHSFQQLTSGPTPLAIDGRSIGHGLPTRSINLRELRTLLLQRGDCGDLKDAAWRELVRRARTGDPAWVVGCLGVAMPGLRNIAARVVRSTPSRHVDDVVSELVAEFITQLARVDIDRRGIAVRLLAWARKSALRARGREMRQEACDLPQVAAPATRSDVDPADLLDSAARLQIISWDAAELIRATRLNGGALSEIAQRRSVSANQMYKQRRVAEARLVAAIRDGRVHAGAGT</sequence>
<organism evidence="1 2">
    <name type="scientific">Actinomadura physcomitrii</name>
    <dbReference type="NCBI Taxonomy" id="2650748"/>
    <lineage>
        <taxon>Bacteria</taxon>
        <taxon>Bacillati</taxon>
        <taxon>Actinomycetota</taxon>
        <taxon>Actinomycetes</taxon>
        <taxon>Streptosporangiales</taxon>
        <taxon>Thermomonosporaceae</taxon>
        <taxon>Actinomadura</taxon>
    </lineage>
</organism>
<dbReference type="AlphaFoldDB" id="A0A6I4MJX4"/>
<evidence type="ECO:0000313" key="1">
    <source>
        <dbReference type="EMBL" id="MWA06488.1"/>
    </source>
</evidence>
<accession>A0A6I4MJX4</accession>
<protein>
    <submittedName>
        <fullName evidence="1">Uncharacterized protein</fullName>
    </submittedName>
</protein>
<dbReference type="Proteomes" id="UP000462055">
    <property type="component" value="Unassembled WGS sequence"/>
</dbReference>
<gene>
    <name evidence="1" type="ORF">F8568_040305</name>
</gene>
<proteinExistence type="predicted"/>
<dbReference type="RefSeq" id="WP_151599054.1">
    <property type="nucleotide sequence ID" value="NZ_WBMS02000052.1"/>
</dbReference>
<keyword evidence="2" id="KW-1185">Reference proteome</keyword>
<name>A0A6I4MJX4_9ACTN</name>
<comment type="caution">
    <text evidence="1">The sequence shown here is derived from an EMBL/GenBank/DDBJ whole genome shotgun (WGS) entry which is preliminary data.</text>
</comment>
<reference evidence="1" key="1">
    <citation type="submission" date="2019-12" db="EMBL/GenBank/DDBJ databases">
        <title>Actinomadura physcomitrii sp. nov., a novel actinomycete isolated from moss [Physcomitrium sphaericum (Ludw) Fuernr].</title>
        <authorList>
            <person name="Zhuang X."/>
        </authorList>
    </citation>
    <scope>NUCLEOTIDE SEQUENCE [LARGE SCALE GENOMIC DNA]</scope>
    <source>
        <strain evidence="1">LD22</strain>
    </source>
</reference>